<dbReference type="Gene3D" id="1.25.40.10">
    <property type="entry name" value="Tetratricopeptide repeat domain"/>
    <property type="match status" value="1"/>
</dbReference>
<keyword evidence="4 5" id="KW-0802">TPR repeat</keyword>
<keyword evidence="8" id="KW-1185">Reference proteome</keyword>
<evidence type="ECO:0000313" key="8">
    <source>
        <dbReference type="Proteomes" id="UP001054837"/>
    </source>
</evidence>
<organism evidence="7 8">
    <name type="scientific">Caerostris darwini</name>
    <dbReference type="NCBI Taxonomy" id="1538125"/>
    <lineage>
        <taxon>Eukaryota</taxon>
        <taxon>Metazoa</taxon>
        <taxon>Ecdysozoa</taxon>
        <taxon>Arthropoda</taxon>
        <taxon>Chelicerata</taxon>
        <taxon>Arachnida</taxon>
        <taxon>Araneae</taxon>
        <taxon>Araneomorphae</taxon>
        <taxon>Entelegynae</taxon>
        <taxon>Araneoidea</taxon>
        <taxon>Araneidae</taxon>
        <taxon>Caerostris</taxon>
    </lineage>
</organism>
<dbReference type="PANTHER" id="PTHR45984">
    <property type="entry name" value="RNA (RNA) POLYMERASE II ASSOCIATED PROTEIN HOMOLOG"/>
    <property type="match status" value="1"/>
</dbReference>
<comment type="caution">
    <text evidence="7">The sequence shown here is derived from an EMBL/GenBank/DDBJ whole genome shotgun (WGS) entry which is preliminary data.</text>
</comment>
<evidence type="ECO:0000256" key="6">
    <source>
        <dbReference type="SAM" id="MobiDB-lite"/>
    </source>
</evidence>
<reference evidence="7 8" key="1">
    <citation type="submission" date="2021-06" db="EMBL/GenBank/DDBJ databases">
        <title>Caerostris darwini draft genome.</title>
        <authorList>
            <person name="Kono N."/>
            <person name="Arakawa K."/>
        </authorList>
    </citation>
    <scope>NUCLEOTIDE SEQUENCE [LARGE SCALE GENOMIC DNA]</scope>
</reference>
<feature type="repeat" description="TPR" evidence="5">
    <location>
        <begin position="244"/>
        <end position="277"/>
    </location>
</feature>
<dbReference type="PANTHER" id="PTHR45984:SF2">
    <property type="entry name" value="MITOCHONDRIAL IMPORT RECEPTOR SUBUNIT TOM34"/>
    <property type="match status" value="1"/>
</dbReference>
<dbReference type="GO" id="GO:0031072">
    <property type="term" value="F:heat shock protein binding"/>
    <property type="evidence" value="ECO:0007669"/>
    <property type="project" value="TreeGrafter"/>
</dbReference>
<dbReference type="GO" id="GO:0005829">
    <property type="term" value="C:cytosol"/>
    <property type="evidence" value="ECO:0007669"/>
    <property type="project" value="TreeGrafter"/>
</dbReference>
<comment type="subcellular location">
    <subcellularLocation>
        <location evidence="1">Cytoplasm</location>
    </subcellularLocation>
</comment>
<accession>A0AAV4PWF6</accession>
<dbReference type="PROSITE" id="PS50005">
    <property type="entry name" value="TPR"/>
    <property type="match status" value="1"/>
</dbReference>
<proteinExistence type="predicted"/>
<dbReference type="GO" id="GO:0005739">
    <property type="term" value="C:mitochondrion"/>
    <property type="evidence" value="ECO:0007669"/>
    <property type="project" value="TreeGrafter"/>
</dbReference>
<keyword evidence="2" id="KW-0963">Cytoplasm</keyword>
<dbReference type="AlphaFoldDB" id="A0AAV4PWF6"/>
<feature type="region of interest" description="Disordered" evidence="6">
    <location>
        <begin position="105"/>
        <end position="127"/>
    </location>
</feature>
<dbReference type="GO" id="GO:0006626">
    <property type="term" value="P:protein targeting to mitochondrion"/>
    <property type="evidence" value="ECO:0007669"/>
    <property type="project" value="TreeGrafter"/>
</dbReference>
<feature type="compositionally biased region" description="Low complexity" evidence="6">
    <location>
        <begin position="395"/>
        <end position="410"/>
    </location>
</feature>
<dbReference type="InterPro" id="IPR011990">
    <property type="entry name" value="TPR-like_helical_dom_sf"/>
</dbReference>
<dbReference type="SMART" id="SM00028">
    <property type="entry name" value="TPR"/>
    <property type="match status" value="2"/>
</dbReference>
<dbReference type="SUPFAM" id="SSF48452">
    <property type="entry name" value="TPR-like"/>
    <property type="match status" value="1"/>
</dbReference>
<evidence type="ECO:0000256" key="3">
    <source>
        <dbReference type="ARBA" id="ARBA00022737"/>
    </source>
</evidence>
<gene>
    <name evidence="7" type="primary">Spag1</name>
    <name evidence="7" type="ORF">CDAR_233841</name>
</gene>
<evidence type="ECO:0000256" key="2">
    <source>
        <dbReference type="ARBA" id="ARBA00022490"/>
    </source>
</evidence>
<name>A0AAV4PWF6_9ARAC</name>
<dbReference type="InterPro" id="IPR051982">
    <property type="entry name" value="CiliaryAsmbly_MitoImport"/>
</dbReference>
<protein>
    <submittedName>
        <fullName evidence="7">Sperm-associated antigen 1</fullName>
    </submittedName>
</protein>
<dbReference type="InterPro" id="IPR019734">
    <property type="entry name" value="TPR_rpt"/>
</dbReference>
<evidence type="ECO:0000313" key="7">
    <source>
        <dbReference type="EMBL" id="GIY00227.1"/>
    </source>
</evidence>
<evidence type="ECO:0000256" key="4">
    <source>
        <dbReference type="ARBA" id="ARBA00022803"/>
    </source>
</evidence>
<dbReference type="Proteomes" id="UP001054837">
    <property type="component" value="Unassembled WGS sequence"/>
</dbReference>
<evidence type="ECO:0000256" key="5">
    <source>
        <dbReference type="PROSITE-ProRule" id="PRU00339"/>
    </source>
</evidence>
<keyword evidence="3" id="KW-0677">Repeat</keyword>
<sequence length="593" mass="67774">MVLSNSQKSLLEKFNLTIDQLDYKYIENCYSIKQLERILKVLRSGEEGIYPHLTQFCENKLKDLDPSNPQLQLAKGILSYDDISEEERKNLKADLDDWSRQYSNQTYKNKPGNAASAIPPIRGQNNSAESMKSALVTEIRDSDKTKHKIRSPRSYKEWDKFDVEKELEKIDDEDKSKDVEESIKIDESVSVAGLSQAEREHIANLERIKGNEAFKAQDYEEAALYYTRSLSAFRTTKTLNNRAQTSLFRRGIAHKEAEMFDLAMVDFEILLKLEPENKSAKEQLKQIETLRFRTQAKKKVVIEEIESETLCDQENAEEEPNETKVEISKRLPIEEIAEHTRPLLDEICNCAGDADDIRPLSKNTQKMLNIFKDDNAPTTNPKIALVPDENKIIQNNKSKRNSNSISASNSCDLEKPSGTNFKQIQVKNNKDEDVNDNRIQSVVRPNENKSPLIVELETPHQSHEFPNNIIQNLEKYESIHSVPATNEKLHEKEMTDKLHTSTILKQKMTPYEFFHMWLSHNCNMNSNNGAACLLSVKPSELPQILTNKVDGPLLSGLLMAIKTIVNADLEELLTLIGSKLQVDLCEVRELLLV</sequence>
<dbReference type="EMBL" id="BPLQ01003398">
    <property type="protein sequence ID" value="GIY00227.1"/>
    <property type="molecule type" value="Genomic_DNA"/>
</dbReference>
<evidence type="ECO:0000256" key="1">
    <source>
        <dbReference type="ARBA" id="ARBA00004496"/>
    </source>
</evidence>
<feature type="region of interest" description="Disordered" evidence="6">
    <location>
        <begin position="395"/>
        <end position="424"/>
    </location>
</feature>